<proteinExistence type="predicted"/>
<feature type="domain" description="RHS protein conserved region" evidence="1">
    <location>
        <begin position="3"/>
        <end position="24"/>
    </location>
</feature>
<organism evidence="2">
    <name type="scientific">Chryseobacterium sp. B5</name>
    <dbReference type="NCBI Taxonomy" id="2050562"/>
    <lineage>
        <taxon>Bacteria</taxon>
        <taxon>Pseudomonadati</taxon>
        <taxon>Bacteroidota</taxon>
        <taxon>Flavobacteriia</taxon>
        <taxon>Flavobacteriales</taxon>
        <taxon>Weeksellaceae</taxon>
        <taxon>Chryseobacterium group</taxon>
        <taxon>Chryseobacterium</taxon>
    </lineage>
</organism>
<accession>A0A2G7SYI4</accession>
<comment type="caution">
    <text evidence="2">The sequence shown here is derived from an EMBL/GenBank/DDBJ whole genome shotgun (WGS) entry which is preliminary data.</text>
</comment>
<name>A0A2G7SYI4_9FLAO</name>
<evidence type="ECO:0000259" key="1">
    <source>
        <dbReference type="Pfam" id="PF03527"/>
    </source>
</evidence>
<gene>
    <name evidence="2" type="ORF">CTI11_26525</name>
</gene>
<protein>
    <recommendedName>
        <fullName evidence="1">RHS protein conserved region domain-containing protein</fullName>
    </recommendedName>
</protein>
<dbReference type="Pfam" id="PF03527">
    <property type="entry name" value="RHS"/>
    <property type="match status" value="1"/>
</dbReference>
<dbReference type="EMBL" id="PEKC01000187">
    <property type="protein sequence ID" value="PII31933.1"/>
    <property type="molecule type" value="Genomic_DNA"/>
</dbReference>
<evidence type="ECO:0000313" key="2">
    <source>
        <dbReference type="EMBL" id="PII31933.1"/>
    </source>
</evidence>
<dbReference type="AlphaFoldDB" id="A0A2G7SYI4"/>
<dbReference type="InterPro" id="IPR001826">
    <property type="entry name" value="RHS"/>
</dbReference>
<sequence length="25" mass="2823">MAIYHYRCDHLGTPMALTDQTGQVT</sequence>
<reference evidence="2" key="1">
    <citation type="submission" date="2017-10" db="EMBL/GenBank/DDBJ databases">
        <title>Chryseobacterium sp. B5 is a hydrocarbonoclastic and plant growth promoting bacterium.</title>
        <authorList>
            <person name="Thijs S."/>
            <person name="Gkorezis P."/>
            <person name="Van Hamme J."/>
        </authorList>
    </citation>
    <scope>NUCLEOTIDE SEQUENCE</scope>
    <source>
        <strain evidence="2">B5</strain>
    </source>
</reference>